<evidence type="ECO:0000256" key="1">
    <source>
        <dbReference type="SAM" id="Phobius"/>
    </source>
</evidence>
<organism evidence="2">
    <name type="scientific">Salix viminalis</name>
    <name type="common">Common osier</name>
    <name type="synonym">Basket willow</name>
    <dbReference type="NCBI Taxonomy" id="40686"/>
    <lineage>
        <taxon>Eukaryota</taxon>
        <taxon>Viridiplantae</taxon>
        <taxon>Streptophyta</taxon>
        <taxon>Embryophyta</taxon>
        <taxon>Tracheophyta</taxon>
        <taxon>Spermatophyta</taxon>
        <taxon>Magnoliopsida</taxon>
        <taxon>eudicotyledons</taxon>
        <taxon>Gunneridae</taxon>
        <taxon>Pentapetalae</taxon>
        <taxon>rosids</taxon>
        <taxon>fabids</taxon>
        <taxon>Malpighiales</taxon>
        <taxon>Salicaceae</taxon>
        <taxon>Saliceae</taxon>
        <taxon>Salix</taxon>
    </lineage>
</organism>
<keyword evidence="1" id="KW-0812">Transmembrane</keyword>
<keyword evidence="1" id="KW-0472">Membrane</keyword>
<keyword evidence="1" id="KW-1133">Transmembrane helix</keyword>
<name>A0A6N2KTP0_SALVM</name>
<dbReference type="AlphaFoldDB" id="A0A6N2KTP0"/>
<protein>
    <submittedName>
        <fullName evidence="2">Uncharacterized protein</fullName>
    </submittedName>
</protein>
<gene>
    <name evidence="2" type="ORF">SVIM_LOCUS130462</name>
</gene>
<dbReference type="EMBL" id="CAADRP010000702">
    <property type="protein sequence ID" value="VFU31391.1"/>
    <property type="molecule type" value="Genomic_DNA"/>
</dbReference>
<evidence type="ECO:0000313" key="2">
    <source>
        <dbReference type="EMBL" id="VFU31391.1"/>
    </source>
</evidence>
<reference evidence="2" key="1">
    <citation type="submission" date="2019-03" db="EMBL/GenBank/DDBJ databases">
        <authorList>
            <person name="Mank J."/>
            <person name="Almeida P."/>
        </authorList>
    </citation>
    <scope>NUCLEOTIDE SEQUENCE</scope>
    <source>
        <strain evidence="2">78183</strain>
    </source>
</reference>
<feature type="transmembrane region" description="Helical" evidence="1">
    <location>
        <begin position="6"/>
        <end position="26"/>
    </location>
</feature>
<accession>A0A6N2KTP0</accession>
<sequence length="74" mass="8338">MPVVFLMLLLDALKFLVIFLKLIYFIHFTQENVDIADRDDQQKFLASADFLANNGLLALIPNIQAVVTEVLEGS</sequence>
<proteinExistence type="predicted"/>